<feature type="region of interest" description="Disordered" evidence="7">
    <location>
        <begin position="298"/>
        <end position="317"/>
    </location>
</feature>
<dbReference type="Gene3D" id="3.30.70.100">
    <property type="match status" value="1"/>
</dbReference>
<dbReference type="InterPro" id="IPR023408">
    <property type="entry name" value="MscS_beta-dom_sf"/>
</dbReference>
<feature type="domain" description="Mechanosensitive ion channel MscS C-terminal" evidence="10">
    <location>
        <begin position="201"/>
        <end position="281"/>
    </location>
</feature>
<dbReference type="Proteomes" id="UP001501004">
    <property type="component" value="Unassembled WGS sequence"/>
</dbReference>
<evidence type="ECO:0000256" key="6">
    <source>
        <dbReference type="ARBA" id="ARBA00023136"/>
    </source>
</evidence>
<dbReference type="SUPFAM" id="SSF82689">
    <property type="entry name" value="Mechanosensitive channel protein MscS (YggB), C-terminal domain"/>
    <property type="match status" value="1"/>
</dbReference>
<dbReference type="InterPro" id="IPR049278">
    <property type="entry name" value="MS_channel_C"/>
</dbReference>
<feature type="transmembrane region" description="Helical" evidence="8">
    <location>
        <begin position="20"/>
        <end position="41"/>
    </location>
</feature>
<feature type="transmembrane region" description="Helical" evidence="8">
    <location>
        <begin position="108"/>
        <end position="131"/>
    </location>
</feature>
<dbReference type="Gene3D" id="2.30.30.60">
    <property type="match status" value="1"/>
</dbReference>
<dbReference type="EMBL" id="BAABAE010000003">
    <property type="protein sequence ID" value="GAA3741275.1"/>
    <property type="molecule type" value="Genomic_DNA"/>
</dbReference>
<keyword evidence="6 8" id="KW-0472">Membrane</keyword>
<evidence type="ECO:0000256" key="2">
    <source>
        <dbReference type="ARBA" id="ARBA00008017"/>
    </source>
</evidence>
<comment type="similarity">
    <text evidence="2">Belongs to the MscS (TC 1.A.23) family.</text>
</comment>
<dbReference type="InterPro" id="IPR006685">
    <property type="entry name" value="MscS_channel_2nd"/>
</dbReference>
<dbReference type="InterPro" id="IPR045276">
    <property type="entry name" value="YbiO_bact"/>
</dbReference>
<comment type="subcellular location">
    <subcellularLocation>
        <location evidence="1">Cell membrane</location>
        <topology evidence="1">Multi-pass membrane protein</topology>
    </subcellularLocation>
</comment>
<keyword evidence="4 8" id="KW-0812">Transmembrane</keyword>
<evidence type="ECO:0000256" key="3">
    <source>
        <dbReference type="ARBA" id="ARBA00022475"/>
    </source>
</evidence>
<sequence length="317" mass="34594">MDWQVLWTTLGGFIVEWRVPITIVGIVVGAFLLRWLLLVILRRSIERVITGVKKTHNVEETQELASAPLYAARIVQRTRTLGTVINSVLTVVVMGAALVLILDVLGVPVLGILGAAGVVAAGLAFGAQNLVKDILNGMFMVFEDQFGIGDVVDLGVASGTVESVGVRITSIRDVNGTLWHVRNGEILRVGNKSQGWARVIIDLPVPYHADLEEVKETILTTAKGLATDPQWRRKVLETPEIWGVESVTAEALVVRLVVKTRSPDQWDIARELRMRIKLALDGLGVNVPSLNRMILDDRRPAVGPAKQETKADEEGTA</sequence>
<gene>
    <name evidence="11" type="ORF">GCM10022239_16210</name>
</gene>
<keyword evidence="12" id="KW-1185">Reference proteome</keyword>
<dbReference type="Pfam" id="PF00924">
    <property type="entry name" value="MS_channel_2nd"/>
    <property type="match status" value="1"/>
</dbReference>
<proteinExistence type="inferred from homology"/>
<dbReference type="PANTHER" id="PTHR30460:SF0">
    <property type="entry name" value="MODERATE CONDUCTANCE MECHANOSENSITIVE CHANNEL YBIO"/>
    <property type="match status" value="1"/>
</dbReference>
<dbReference type="Gene3D" id="1.10.287.1260">
    <property type="match status" value="1"/>
</dbReference>
<evidence type="ECO:0000313" key="12">
    <source>
        <dbReference type="Proteomes" id="UP001501004"/>
    </source>
</evidence>
<dbReference type="InterPro" id="IPR011066">
    <property type="entry name" value="MscS_channel_C_sf"/>
</dbReference>
<evidence type="ECO:0000256" key="8">
    <source>
        <dbReference type="SAM" id="Phobius"/>
    </source>
</evidence>
<reference evidence="12" key="1">
    <citation type="journal article" date="2019" name="Int. J. Syst. Evol. Microbiol.">
        <title>The Global Catalogue of Microorganisms (GCM) 10K type strain sequencing project: providing services to taxonomists for standard genome sequencing and annotation.</title>
        <authorList>
            <consortium name="The Broad Institute Genomics Platform"/>
            <consortium name="The Broad Institute Genome Sequencing Center for Infectious Disease"/>
            <person name="Wu L."/>
            <person name="Ma J."/>
        </authorList>
    </citation>
    <scope>NUCLEOTIDE SEQUENCE [LARGE SCALE GENOMIC DNA]</scope>
    <source>
        <strain evidence="12">JCM 16949</strain>
    </source>
</reference>
<evidence type="ECO:0000313" key="11">
    <source>
        <dbReference type="EMBL" id="GAA3741275.1"/>
    </source>
</evidence>
<evidence type="ECO:0000256" key="4">
    <source>
        <dbReference type="ARBA" id="ARBA00022692"/>
    </source>
</evidence>
<comment type="caution">
    <text evidence="11">The sequence shown here is derived from an EMBL/GenBank/DDBJ whole genome shotgun (WGS) entry which is preliminary data.</text>
</comment>
<evidence type="ECO:0000256" key="7">
    <source>
        <dbReference type="SAM" id="MobiDB-lite"/>
    </source>
</evidence>
<dbReference type="Pfam" id="PF21082">
    <property type="entry name" value="MS_channel_3rd"/>
    <property type="match status" value="1"/>
</dbReference>
<evidence type="ECO:0000256" key="1">
    <source>
        <dbReference type="ARBA" id="ARBA00004651"/>
    </source>
</evidence>
<keyword evidence="3" id="KW-1003">Cell membrane</keyword>
<evidence type="ECO:0000256" key="5">
    <source>
        <dbReference type="ARBA" id="ARBA00022989"/>
    </source>
</evidence>
<name>A0ABP7FJQ3_9MICO</name>
<feature type="domain" description="Mechanosensitive ion channel MscS" evidence="9">
    <location>
        <begin position="129"/>
        <end position="191"/>
    </location>
</feature>
<accession>A0ABP7FJQ3</accession>
<feature type="transmembrane region" description="Helical" evidence="8">
    <location>
        <begin position="83"/>
        <end position="102"/>
    </location>
</feature>
<feature type="compositionally biased region" description="Basic and acidic residues" evidence="7">
    <location>
        <begin position="307"/>
        <end position="317"/>
    </location>
</feature>
<protein>
    <submittedName>
        <fullName evidence="11">Mechanosensitive ion channel</fullName>
    </submittedName>
</protein>
<evidence type="ECO:0000259" key="10">
    <source>
        <dbReference type="Pfam" id="PF21082"/>
    </source>
</evidence>
<dbReference type="PANTHER" id="PTHR30460">
    <property type="entry name" value="MODERATE CONDUCTANCE MECHANOSENSITIVE CHANNEL YBIO"/>
    <property type="match status" value="1"/>
</dbReference>
<dbReference type="InterPro" id="IPR010920">
    <property type="entry name" value="LSM_dom_sf"/>
</dbReference>
<evidence type="ECO:0000259" key="9">
    <source>
        <dbReference type="Pfam" id="PF00924"/>
    </source>
</evidence>
<dbReference type="RefSeq" id="WP_344755547.1">
    <property type="nucleotide sequence ID" value="NZ_BAABAE010000003.1"/>
</dbReference>
<keyword evidence="5 8" id="KW-1133">Transmembrane helix</keyword>
<organism evidence="11 12">
    <name type="scientific">Leifsonella bigeumensis</name>
    <dbReference type="NCBI Taxonomy" id="433643"/>
    <lineage>
        <taxon>Bacteria</taxon>
        <taxon>Bacillati</taxon>
        <taxon>Actinomycetota</taxon>
        <taxon>Actinomycetes</taxon>
        <taxon>Micrococcales</taxon>
        <taxon>Microbacteriaceae</taxon>
        <taxon>Leifsonella</taxon>
    </lineage>
</organism>
<dbReference type="SUPFAM" id="SSF50182">
    <property type="entry name" value="Sm-like ribonucleoproteins"/>
    <property type="match status" value="1"/>
</dbReference>